<name>A0ABT2FEW9_9NEIS</name>
<reference evidence="1" key="1">
    <citation type="submission" date="2022-08" db="EMBL/GenBank/DDBJ databases">
        <authorList>
            <person name="Volokhov D.V."/>
            <person name="Furtak V.A."/>
            <person name="Zagorodnyaya T.A."/>
        </authorList>
    </citation>
    <scope>NUCLEOTIDE SEQUENCE</scope>
    <source>
        <strain evidence="1">CSL10203-ORH2</strain>
    </source>
</reference>
<evidence type="ECO:0008006" key="3">
    <source>
        <dbReference type="Google" id="ProtNLM"/>
    </source>
</evidence>
<accession>A0ABT2FEW9</accession>
<dbReference type="RefSeq" id="WP_259292491.1">
    <property type="nucleotide sequence ID" value="NZ_JANUXW010000015.1"/>
</dbReference>
<reference evidence="1" key="2">
    <citation type="journal article" date="2023" name="Curr. Microbiol.">
        <title>Neisseria montereyensis sp. nov., Isolated from Oropharynx of California Sea Lion (Zalophus californianus): Genomic, Phylogenetic, and Phenotypic Study.</title>
        <authorList>
            <person name="Volokhov D.V."/>
            <person name="Zagorodnyaya T.A."/>
            <person name="Furtak V.A."/>
            <person name="Nattanmai G."/>
            <person name="Randall L."/>
            <person name="Jose S."/>
            <person name="Gao Y."/>
            <person name="Gulland F.M."/>
            <person name="Eisenberg T."/>
            <person name="Delmonte P."/>
            <person name="Blom J."/>
            <person name="Mitchell K.K."/>
        </authorList>
    </citation>
    <scope>NUCLEOTIDE SEQUENCE</scope>
    <source>
        <strain evidence="1">CSL10203-ORH2</strain>
    </source>
</reference>
<dbReference type="EMBL" id="JANUXW010000015">
    <property type="protein sequence ID" value="MCS4534737.1"/>
    <property type="molecule type" value="Genomic_DNA"/>
</dbReference>
<proteinExistence type="predicted"/>
<comment type="caution">
    <text evidence="1">The sequence shown here is derived from an EMBL/GenBank/DDBJ whole genome shotgun (WGS) entry which is preliminary data.</text>
</comment>
<gene>
    <name evidence="1" type="ORF">NXS09_10625</name>
</gene>
<dbReference type="Proteomes" id="UP001166947">
    <property type="component" value="Unassembled WGS sequence"/>
</dbReference>
<protein>
    <recommendedName>
        <fullName evidence="3">Oxidoreductase-like domain-containing protein</fullName>
    </recommendedName>
</protein>
<evidence type="ECO:0000313" key="2">
    <source>
        <dbReference type="Proteomes" id="UP001166947"/>
    </source>
</evidence>
<keyword evidence="2" id="KW-1185">Reference proteome</keyword>
<organism evidence="1 2">
    <name type="scientific">Neisseria montereyensis</name>
    <dbReference type="NCBI Taxonomy" id="2973938"/>
    <lineage>
        <taxon>Bacteria</taxon>
        <taxon>Pseudomonadati</taxon>
        <taxon>Pseudomonadota</taxon>
        <taxon>Betaproteobacteria</taxon>
        <taxon>Neisseriales</taxon>
        <taxon>Neisseriaceae</taxon>
        <taxon>Neisseria</taxon>
    </lineage>
</organism>
<sequence length="79" mass="8891">MDTIRKPDLSDLLDAGEELLLEPVRPEAWECCGSDCGDACIQTIYWNDKAKYDEQQKRLKEKLAAQEATENGADSETVK</sequence>
<evidence type="ECO:0000313" key="1">
    <source>
        <dbReference type="EMBL" id="MCS4534737.1"/>
    </source>
</evidence>